<keyword evidence="1" id="KW-0175">Coiled coil</keyword>
<evidence type="ECO:0000256" key="1">
    <source>
        <dbReference type="SAM" id="Coils"/>
    </source>
</evidence>
<feature type="region of interest" description="Disordered" evidence="2">
    <location>
        <begin position="332"/>
        <end position="358"/>
    </location>
</feature>
<feature type="coiled-coil region" evidence="1">
    <location>
        <begin position="265"/>
        <end position="299"/>
    </location>
</feature>
<proteinExistence type="predicted"/>
<reference evidence="3" key="1">
    <citation type="submission" date="2023-04" db="EMBL/GenBank/DDBJ databases">
        <title>Phytophthora lilii NBRC 32176.</title>
        <authorList>
            <person name="Ichikawa N."/>
            <person name="Sato H."/>
            <person name="Tonouchi N."/>
        </authorList>
    </citation>
    <scope>NUCLEOTIDE SEQUENCE</scope>
    <source>
        <strain evidence="3">NBRC 32176</strain>
    </source>
</reference>
<dbReference type="Proteomes" id="UP001165083">
    <property type="component" value="Unassembled WGS sequence"/>
</dbReference>
<comment type="caution">
    <text evidence="3">The sequence shown here is derived from an EMBL/GenBank/DDBJ whole genome shotgun (WGS) entry which is preliminary data.</text>
</comment>
<gene>
    <name evidence="3" type="ORF">Plil01_001829300</name>
</gene>
<evidence type="ECO:0000313" key="3">
    <source>
        <dbReference type="EMBL" id="GMF65666.1"/>
    </source>
</evidence>
<name>A0A9W7D863_9STRA</name>
<dbReference type="EMBL" id="BSXW01012492">
    <property type="protein sequence ID" value="GMF65666.1"/>
    <property type="molecule type" value="Genomic_DNA"/>
</dbReference>
<dbReference type="PANTHER" id="PTHR40515">
    <property type="entry name" value="CILIA- AND FLAGELLA-ASSOCIATED PROTEIN 157"/>
    <property type="match status" value="1"/>
</dbReference>
<feature type="compositionally biased region" description="Basic and acidic residues" evidence="2">
    <location>
        <begin position="332"/>
        <end position="349"/>
    </location>
</feature>
<dbReference type="OrthoDB" id="299625at2759"/>
<keyword evidence="4" id="KW-1185">Reference proteome</keyword>
<feature type="region of interest" description="Disordered" evidence="2">
    <location>
        <begin position="425"/>
        <end position="489"/>
    </location>
</feature>
<sequence>MNQEDVEVFSKETFLTSVKRISDSTAGNRNAQNASTIVIDEAPAYVTLVLRQVILHTLTSSFCGNRMAMVREKHAQLHDVVGSLSEKISAVLARQERDFLAAYRAHMYNVQKELHEMREKIHRNETVENKSEKIKKIEDERDWYRKEALRLDAFTTTMTKDLKYMKENLEAIEEDRNWLEKQLKACKKQNKLLRAELDVRLAAPGNNSGSDSGGMFPPFEPHSRSASKILKHRLSQDTPTAVVPAVGSHGLPQLNFDVTSTGQSVMLAEEREEKLKKQIRSLKRELQQKANELTSIKRQQRLLRRDGGTGQSLLEKFFLKCVDSVKEEVSRRRDCGPGSEVDRKVDRGAAQRGARSTGFADKSRQLKFDVELDDFTPNDRVRLIERLLAHDEVLTFLYNHLFPPEKPAAISTDALEIPWSLHPAGREASKGDGPLPTLQSSASLPDTSSTFSSFEASSFKSGETESSQSEALEDGNRATTPVGSGAAAVSAVRSGSLPLDYFTKEYLKSV</sequence>
<evidence type="ECO:0000313" key="4">
    <source>
        <dbReference type="Proteomes" id="UP001165083"/>
    </source>
</evidence>
<feature type="compositionally biased region" description="Low complexity" evidence="2">
    <location>
        <begin position="448"/>
        <end position="461"/>
    </location>
</feature>
<feature type="region of interest" description="Disordered" evidence="2">
    <location>
        <begin position="204"/>
        <end position="224"/>
    </location>
</feature>
<evidence type="ECO:0000256" key="2">
    <source>
        <dbReference type="SAM" id="MobiDB-lite"/>
    </source>
</evidence>
<dbReference type="PANTHER" id="PTHR40515:SF1">
    <property type="entry name" value="CILIA- AND FLAGELLA-ASSOCIATED PROTEIN 157"/>
    <property type="match status" value="1"/>
</dbReference>
<accession>A0A9W7D863</accession>
<dbReference type="AlphaFoldDB" id="A0A9W7D863"/>
<protein>
    <submittedName>
        <fullName evidence="3">Unnamed protein product</fullName>
    </submittedName>
</protein>
<feature type="coiled-coil region" evidence="1">
    <location>
        <begin position="127"/>
        <end position="196"/>
    </location>
</feature>
<organism evidence="3 4">
    <name type="scientific">Phytophthora lilii</name>
    <dbReference type="NCBI Taxonomy" id="2077276"/>
    <lineage>
        <taxon>Eukaryota</taxon>
        <taxon>Sar</taxon>
        <taxon>Stramenopiles</taxon>
        <taxon>Oomycota</taxon>
        <taxon>Peronosporomycetes</taxon>
        <taxon>Peronosporales</taxon>
        <taxon>Peronosporaceae</taxon>
        <taxon>Phytophthora</taxon>
    </lineage>
</organism>
<feature type="compositionally biased region" description="Polar residues" evidence="2">
    <location>
        <begin position="437"/>
        <end position="447"/>
    </location>
</feature>